<evidence type="ECO:0000313" key="2">
    <source>
        <dbReference type="EMBL" id="EMZ41607.1"/>
    </source>
</evidence>
<accession>N2BIL7</accession>
<dbReference type="InterPro" id="IPR036365">
    <property type="entry name" value="PGBD-like_sf"/>
</dbReference>
<sequence>MADPMVLRTQQWLNKTYGNNSNFGSVKESGSTGWDTIYGLIRALQIELGITSTANNFGPGTQSRFKAKYPNGINDTVLAQAPTSNIYSIVQGALWCKGYPAVYGKKVTQDFTEGMKSSIRTMKKDMGIGGEWMIDLDIMMTLLSMKQFKLLSVYGGKEPIRSIQQTINRSYRGYTDIVPTDGLYGREMNTAMIQVLQKIEGYTPSQATGYFGNGTRSNLKTISSGTSEWVWLANAALVCNGYDAPSSNTWTEGTYRAVHKFQVDYVLPVSHVVDKNTWMSLLTSKGNPDRPCIACDTRFEITDELANRLRADGYKIVGRYLSEPEQDSKNESDYFKALRTGELERIITHGLKYFPILQEYSTRLEHFSSQNGTQHAKKALAAAKRLGVPPTIIYFAVDYDATDPEVSSNIIPYFKAVSDNLGNGYSVGIYASRNICTRVINAGFAEAAFVSDMSTGFSGNLGFPIPKDWVFDQFHEISGYGSKWDLDRVAYSGAYPACSSTSSIQENKDRFALWAE</sequence>
<reference evidence="2 3" key="1">
    <citation type="submission" date="2013-03" db="EMBL/GenBank/DDBJ databases">
        <title>The Genome Sequence of Atopobium minutum 10063974.</title>
        <authorList>
            <consortium name="The Broad Institute Genome Sequencing Platform"/>
            <person name="Earl A."/>
            <person name="Ward D."/>
            <person name="Feldgarden M."/>
            <person name="Gevers D."/>
            <person name="Lambert T."/>
            <person name="Marvaud J.-C."/>
            <person name="Courvalin P."/>
            <person name="Walker B."/>
            <person name="Young S.K."/>
            <person name="Zeng Q."/>
            <person name="Gargeya S."/>
            <person name="Fitzgerald M."/>
            <person name="Haas B."/>
            <person name="Abouelleil A."/>
            <person name="Alvarado L."/>
            <person name="Arachchi H.M."/>
            <person name="Berlin A.M."/>
            <person name="Chapman S.B."/>
            <person name="Dewar J."/>
            <person name="Goldberg J."/>
            <person name="Griggs A."/>
            <person name="Gujja S."/>
            <person name="Hansen M."/>
            <person name="Howarth C."/>
            <person name="Imamovic A."/>
            <person name="Larimer J."/>
            <person name="McCowan C."/>
            <person name="Murphy C."/>
            <person name="Neiman D."/>
            <person name="Pearson M."/>
            <person name="Priest M."/>
            <person name="Roberts A."/>
            <person name="Saif S."/>
            <person name="Shea T."/>
            <person name="Sisk P."/>
            <person name="Sykes S."/>
            <person name="Wortman J."/>
            <person name="Nusbaum C."/>
            <person name="Birren B."/>
        </authorList>
    </citation>
    <scope>NUCLEOTIDE SEQUENCE [LARGE SCALE GENOMIC DNA]</scope>
    <source>
        <strain evidence="2 3">10063974</strain>
    </source>
</reference>
<dbReference type="RefSeq" id="WP_002563356.1">
    <property type="nucleotide sequence ID" value="NZ_KB822533.1"/>
</dbReference>
<evidence type="ECO:0000259" key="1">
    <source>
        <dbReference type="Pfam" id="PF08924"/>
    </source>
</evidence>
<dbReference type="Gene3D" id="1.10.101.10">
    <property type="entry name" value="PGBD-like superfamily/PGBD"/>
    <property type="match status" value="1"/>
</dbReference>
<dbReference type="InterPro" id="IPR036366">
    <property type="entry name" value="PGBDSf"/>
</dbReference>
<dbReference type="InterPro" id="IPR017853">
    <property type="entry name" value="GH"/>
</dbReference>
<dbReference type="SUPFAM" id="SSF47090">
    <property type="entry name" value="PGBD-like"/>
    <property type="match status" value="1"/>
</dbReference>
<dbReference type="InterPro" id="IPR015020">
    <property type="entry name" value="Rv2525c-like_Glyco_Hydro-like"/>
</dbReference>
<dbReference type="Gene3D" id="3.20.20.80">
    <property type="entry name" value="Glycosidases"/>
    <property type="match status" value="1"/>
</dbReference>
<dbReference type="CDD" id="cd06418">
    <property type="entry name" value="GH25_BacA-like"/>
    <property type="match status" value="1"/>
</dbReference>
<protein>
    <recommendedName>
        <fullName evidence="1">Rv2525c-like glycoside hydrolase-like domain-containing protein</fullName>
    </recommendedName>
</protein>
<dbReference type="AlphaFoldDB" id="N2BIL7"/>
<evidence type="ECO:0000313" key="3">
    <source>
        <dbReference type="Proteomes" id="UP000012651"/>
    </source>
</evidence>
<dbReference type="OrthoDB" id="1795295at2"/>
<dbReference type="Proteomes" id="UP000012651">
    <property type="component" value="Unassembled WGS sequence"/>
</dbReference>
<dbReference type="SUPFAM" id="SSF51445">
    <property type="entry name" value="(Trans)glycosidases"/>
    <property type="match status" value="1"/>
</dbReference>
<name>N2BIL7_9ACTN</name>
<dbReference type="HOGENOM" id="CLU_020307_2_1_11"/>
<comment type="caution">
    <text evidence="2">The sequence shown here is derived from an EMBL/GenBank/DDBJ whole genome shotgun (WGS) entry which is preliminary data.</text>
</comment>
<dbReference type="EMBL" id="AGXC01000002">
    <property type="protein sequence ID" value="EMZ41607.1"/>
    <property type="molecule type" value="Genomic_DNA"/>
</dbReference>
<feature type="domain" description="Rv2525c-like glycoside hydrolase-like" evidence="1">
    <location>
        <begin position="308"/>
        <end position="469"/>
    </location>
</feature>
<gene>
    <name evidence="2" type="ORF">HMPREF1091_00581</name>
</gene>
<organism evidence="2 3">
    <name type="scientific">Atopobium minutum 10063974</name>
    <dbReference type="NCBI Taxonomy" id="997872"/>
    <lineage>
        <taxon>Bacteria</taxon>
        <taxon>Bacillati</taxon>
        <taxon>Actinomycetota</taxon>
        <taxon>Coriobacteriia</taxon>
        <taxon>Coriobacteriales</taxon>
        <taxon>Atopobiaceae</taxon>
        <taxon>Atopobium</taxon>
    </lineage>
</organism>
<dbReference type="Pfam" id="PF08924">
    <property type="entry name" value="Rv2525c_GlyHyd-like"/>
    <property type="match status" value="1"/>
</dbReference>
<proteinExistence type="predicted"/>
<keyword evidence="3" id="KW-1185">Reference proteome</keyword>
<dbReference type="PATRIC" id="fig|997872.3.peg.581"/>